<evidence type="ECO:0000313" key="2">
    <source>
        <dbReference type="EMBL" id="MFK4265152.1"/>
    </source>
</evidence>
<evidence type="ECO:0000256" key="1">
    <source>
        <dbReference type="SAM" id="MobiDB-lite"/>
    </source>
</evidence>
<dbReference type="EMBL" id="JBJDQH010000003">
    <property type="protein sequence ID" value="MFK4265152.1"/>
    <property type="molecule type" value="Genomic_DNA"/>
</dbReference>
<proteinExistence type="predicted"/>
<evidence type="ECO:0008006" key="4">
    <source>
        <dbReference type="Google" id="ProtNLM"/>
    </source>
</evidence>
<dbReference type="Proteomes" id="UP001620295">
    <property type="component" value="Unassembled WGS sequence"/>
</dbReference>
<feature type="compositionally biased region" description="Basic and acidic residues" evidence="1">
    <location>
        <begin position="56"/>
        <end position="67"/>
    </location>
</feature>
<gene>
    <name evidence="2" type="ORF">ACI2L5_09420</name>
</gene>
<comment type="caution">
    <text evidence="2">The sequence shown here is derived from an EMBL/GenBank/DDBJ whole genome shotgun (WGS) entry which is preliminary data.</text>
</comment>
<organism evidence="2 3">
    <name type="scientific">Streptomyces milbemycinicus</name>
    <dbReference type="NCBI Taxonomy" id="476552"/>
    <lineage>
        <taxon>Bacteria</taxon>
        <taxon>Bacillati</taxon>
        <taxon>Actinomycetota</taxon>
        <taxon>Actinomycetes</taxon>
        <taxon>Kitasatosporales</taxon>
        <taxon>Streptomycetaceae</taxon>
        <taxon>Streptomyces</taxon>
    </lineage>
</organism>
<keyword evidence="3" id="KW-1185">Reference proteome</keyword>
<protein>
    <recommendedName>
        <fullName evidence="4">Small hydrophilic protein</fullName>
    </recommendedName>
</protein>
<reference evidence="2 3" key="1">
    <citation type="submission" date="2024-11" db="EMBL/GenBank/DDBJ databases">
        <title>The Natural Products Discovery Center: Release of the First 8490 Sequenced Strains for Exploring Actinobacteria Biosynthetic Diversity.</title>
        <authorList>
            <person name="Kalkreuter E."/>
            <person name="Kautsar S.A."/>
            <person name="Yang D."/>
            <person name="Bader C.D."/>
            <person name="Teijaro C.N."/>
            <person name="Fluegel L."/>
            <person name="Davis C.M."/>
            <person name="Simpson J.R."/>
            <person name="Lauterbach L."/>
            <person name="Steele A.D."/>
            <person name="Gui C."/>
            <person name="Meng S."/>
            <person name="Li G."/>
            <person name="Viehrig K."/>
            <person name="Ye F."/>
            <person name="Su P."/>
            <person name="Kiefer A.F."/>
            <person name="Nichols A."/>
            <person name="Cepeda A.J."/>
            <person name="Yan W."/>
            <person name="Fan B."/>
            <person name="Jiang Y."/>
            <person name="Adhikari A."/>
            <person name="Zheng C.-J."/>
            <person name="Schuster L."/>
            <person name="Cowan T.M."/>
            <person name="Smanski M.J."/>
            <person name="Chevrette M.G."/>
            <person name="De Carvalho L.P.S."/>
            <person name="Shen B."/>
        </authorList>
    </citation>
    <scope>NUCLEOTIDE SEQUENCE [LARGE SCALE GENOMIC DNA]</scope>
    <source>
        <strain evidence="2 3">NPDC020863</strain>
    </source>
</reference>
<feature type="compositionally biased region" description="Polar residues" evidence="1">
    <location>
        <begin position="29"/>
        <end position="43"/>
    </location>
</feature>
<feature type="region of interest" description="Disordered" evidence="1">
    <location>
        <begin position="1"/>
        <end position="67"/>
    </location>
</feature>
<accession>A0ABW8LGW5</accession>
<dbReference type="RefSeq" id="WP_358634328.1">
    <property type="nucleotide sequence ID" value="NZ_JBFACG010000067.1"/>
</dbReference>
<name>A0ABW8LGW5_9ACTN</name>
<feature type="compositionally biased region" description="Low complexity" evidence="1">
    <location>
        <begin position="12"/>
        <end position="21"/>
    </location>
</feature>
<sequence>MAKNRNRDRKQQQQQQRQGRGMADRPGEQAQNSQTDAQSQAMQSEGGPATAPSSTARKDRQKSFGHN</sequence>
<evidence type="ECO:0000313" key="3">
    <source>
        <dbReference type="Proteomes" id="UP001620295"/>
    </source>
</evidence>